<reference evidence="2 3" key="1">
    <citation type="submission" date="2019-12" db="EMBL/GenBank/DDBJ databases">
        <authorList>
            <person name="Alioto T."/>
            <person name="Alioto T."/>
            <person name="Gomez Garrido J."/>
        </authorList>
    </citation>
    <scope>NUCLEOTIDE SEQUENCE [LARGE SCALE GENOMIC DNA]</scope>
</reference>
<protein>
    <submittedName>
        <fullName evidence="2">UPF0481 protein At3g47200</fullName>
    </submittedName>
</protein>
<organism evidence="2 3">
    <name type="scientific">Olea europaea subsp. europaea</name>
    <dbReference type="NCBI Taxonomy" id="158383"/>
    <lineage>
        <taxon>Eukaryota</taxon>
        <taxon>Viridiplantae</taxon>
        <taxon>Streptophyta</taxon>
        <taxon>Embryophyta</taxon>
        <taxon>Tracheophyta</taxon>
        <taxon>Spermatophyta</taxon>
        <taxon>Magnoliopsida</taxon>
        <taxon>eudicotyledons</taxon>
        <taxon>Gunneridae</taxon>
        <taxon>Pentapetalae</taxon>
        <taxon>asterids</taxon>
        <taxon>lamiids</taxon>
        <taxon>Lamiales</taxon>
        <taxon>Oleaceae</taxon>
        <taxon>Oleeae</taxon>
        <taxon>Olea</taxon>
    </lineage>
</organism>
<dbReference type="Pfam" id="PF05641">
    <property type="entry name" value="Agenet"/>
    <property type="match status" value="1"/>
</dbReference>
<evidence type="ECO:0000313" key="2">
    <source>
        <dbReference type="EMBL" id="CAA3006106.1"/>
    </source>
</evidence>
<dbReference type="Gramene" id="OE9A024454T1">
    <property type="protein sequence ID" value="OE9A024454C1"/>
    <property type="gene ID" value="OE9A024454"/>
</dbReference>
<accession>A0A8S0TMS4</accession>
<evidence type="ECO:0000259" key="1">
    <source>
        <dbReference type="Pfam" id="PF05641"/>
    </source>
</evidence>
<dbReference type="EMBL" id="CACTIH010007257">
    <property type="protein sequence ID" value="CAA3006106.1"/>
    <property type="molecule type" value="Genomic_DNA"/>
</dbReference>
<dbReference type="Proteomes" id="UP000594638">
    <property type="component" value="Unassembled WGS sequence"/>
</dbReference>
<dbReference type="AlphaFoldDB" id="A0A8S0TMS4"/>
<keyword evidence="3" id="KW-1185">Reference proteome</keyword>
<gene>
    <name evidence="2" type="ORF">OLEA9_A024454</name>
</gene>
<proteinExistence type="predicted"/>
<sequence length="108" mass="12004">MSSSSPLGTSDDNIKVEGTLSDAVGSRPKKRLRSGGFIISEGCRKMFILNEGCPSISLSWQDSRMLIRTQYLSIGSQVEVLSQDIGIRGCWFRALIIQRHKDKGNTER</sequence>
<dbReference type="InterPro" id="IPR008395">
    <property type="entry name" value="Agenet-like_dom"/>
</dbReference>
<name>A0A8S0TMS4_OLEEU</name>
<feature type="domain" description="Agenet-like" evidence="1">
    <location>
        <begin position="75"/>
        <end position="103"/>
    </location>
</feature>
<comment type="caution">
    <text evidence="2">The sequence shown here is derived from an EMBL/GenBank/DDBJ whole genome shotgun (WGS) entry which is preliminary data.</text>
</comment>
<evidence type="ECO:0000313" key="3">
    <source>
        <dbReference type="Proteomes" id="UP000594638"/>
    </source>
</evidence>